<dbReference type="GO" id="GO:0005634">
    <property type="term" value="C:nucleus"/>
    <property type="evidence" value="ECO:0007669"/>
    <property type="project" value="UniProtKB-SubCell"/>
</dbReference>
<proteinExistence type="predicted"/>
<name>A0A815TLH5_9BILA</name>
<dbReference type="Proteomes" id="UP000681722">
    <property type="component" value="Unassembled WGS sequence"/>
</dbReference>
<keyword evidence="4" id="KW-0862">Zinc</keyword>
<keyword evidence="2" id="KW-0479">Metal-binding</keyword>
<evidence type="ECO:0000313" key="8">
    <source>
        <dbReference type="Proteomes" id="UP000663829"/>
    </source>
</evidence>
<evidence type="ECO:0000256" key="4">
    <source>
        <dbReference type="ARBA" id="ARBA00022833"/>
    </source>
</evidence>
<dbReference type="InterPro" id="IPR012337">
    <property type="entry name" value="RNaseH-like_sf"/>
</dbReference>
<dbReference type="PANTHER" id="PTHR46481">
    <property type="entry name" value="ZINC FINGER BED DOMAIN-CONTAINING PROTEIN 4"/>
    <property type="match status" value="1"/>
</dbReference>
<dbReference type="SUPFAM" id="SSF53098">
    <property type="entry name" value="Ribonuclease H-like"/>
    <property type="match status" value="1"/>
</dbReference>
<evidence type="ECO:0000256" key="5">
    <source>
        <dbReference type="ARBA" id="ARBA00023242"/>
    </source>
</evidence>
<dbReference type="OrthoDB" id="1869581at2759"/>
<keyword evidence="5" id="KW-0539">Nucleus</keyword>
<gene>
    <name evidence="6" type="ORF">GPM918_LOCUS36837</name>
    <name evidence="7" type="ORF">SRO942_LOCUS37588</name>
</gene>
<dbReference type="AlphaFoldDB" id="A0A815TLH5"/>
<comment type="caution">
    <text evidence="6">The sequence shown here is derived from an EMBL/GenBank/DDBJ whole genome shotgun (WGS) entry which is preliminary data.</text>
</comment>
<sequence>MSYVSVAFYAIYRSSVLSDYANKTKIRFGINRSLESDCRTRWNSTHRMLETFLLFKNVISSFHKEKSSLKLRSEQRTKLSSLELDTDAWSVLEAIEIVLRPFNLATDFISGRQYPTIGASYHAIHQIKEFLEDASEQDTLVYQMKILLLHQLEHYFFEDQQQLELIQ</sequence>
<evidence type="ECO:0000256" key="2">
    <source>
        <dbReference type="ARBA" id="ARBA00022723"/>
    </source>
</evidence>
<evidence type="ECO:0000313" key="7">
    <source>
        <dbReference type="EMBL" id="CAF4365979.1"/>
    </source>
</evidence>
<dbReference type="EMBL" id="CAJNOQ010022698">
    <property type="protein sequence ID" value="CAF1504619.1"/>
    <property type="molecule type" value="Genomic_DNA"/>
</dbReference>
<reference evidence="6" key="1">
    <citation type="submission" date="2021-02" db="EMBL/GenBank/DDBJ databases">
        <authorList>
            <person name="Nowell W R."/>
        </authorList>
    </citation>
    <scope>NUCLEOTIDE SEQUENCE</scope>
</reference>
<dbReference type="Proteomes" id="UP000663829">
    <property type="component" value="Unassembled WGS sequence"/>
</dbReference>
<keyword evidence="8" id="KW-1185">Reference proteome</keyword>
<dbReference type="InterPro" id="IPR052035">
    <property type="entry name" value="ZnF_BED_domain_contain"/>
</dbReference>
<evidence type="ECO:0000256" key="3">
    <source>
        <dbReference type="ARBA" id="ARBA00022771"/>
    </source>
</evidence>
<organism evidence="6 8">
    <name type="scientific">Didymodactylos carnosus</name>
    <dbReference type="NCBI Taxonomy" id="1234261"/>
    <lineage>
        <taxon>Eukaryota</taxon>
        <taxon>Metazoa</taxon>
        <taxon>Spiralia</taxon>
        <taxon>Gnathifera</taxon>
        <taxon>Rotifera</taxon>
        <taxon>Eurotatoria</taxon>
        <taxon>Bdelloidea</taxon>
        <taxon>Philodinida</taxon>
        <taxon>Philodinidae</taxon>
        <taxon>Didymodactylos</taxon>
    </lineage>
</organism>
<evidence type="ECO:0000313" key="6">
    <source>
        <dbReference type="EMBL" id="CAF1504619.1"/>
    </source>
</evidence>
<evidence type="ECO:0000256" key="1">
    <source>
        <dbReference type="ARBA" id="ARBA00004123"/>
    </source>
</evidence>
<dbReference type="PANTHER" id="PTHR46481:SF10">
    <property type="entry name" value="ZINC FINGER BED DOMAIN-CONTAINING PROTEIN 39"/>
    <property type="match status" value="1"/>
</dbReference>
<dbReference type="EMBL" id="CAJOBC010088224">
    <property type="protein sequence ID" value="CAF4365979.1"/>
    <property type="molecule type" value="Genomic_DNA"/>
</dbReference>
<comment type="subcellular location">
    <subcellularLocation>
        <location evidence="1">Nucleus</location>
    </subcellularLocation>
</comment>
<feature type="non-terminal residue" evidence="6">
    <location>
        <position position="167"/>
    </location>
</feature>
<keyword evidence="3" id="KW-0863">Zinc-finger</keyword>
<protein>
    <submittedName>
        <fullName evidence="6">Uncharacterized protein</fullName>
    </submittedName>
</protein>
<accession>A0A815TLH5</accession>
<dbReference type="GO" id="GO:0008270">
    <property type="term" value="F:zinc ion binding"/>
    <property type="evidence" value="ECO:0007669"/>
    <property type="project" value="UniProtKB-KW"/>
</dbReference>